<evidence type="ECO:0000313" key="3">
    <source>
        <dbReference type="Proteomes" id="UP000053902"/>
    </source>
</evidence>
<feature type="signal peptide" evidence="1">
    <location>
        <begin position="1"/>
        <end position="25"/>
    </location>
</feature>
<name>A0A078LS92_9PSED</name>
<dbReference type="InterPro" id="IPR037107">
    <property type="entry name" value="Put_OMP_sf"/>
</dbReference>
<evidence type="ECO:0000256" key="1">
    <source>
        <dbReference type="SAM" id="SignalP"/>
    </source>
</evidence>
<dbReference type="Pfam" id="PF09982">
    <property type="entry name" value="LpxR"/>
    <property type="match status" value="1"/>
</dbReference>
<protein>
    <recommendedName>
        <fullName evidence="4">Lipid A deacylase LpxR family protein</fullName>
    </recommendedName>
</protein>
<proteinExistence type="predicted"/>
<organism evidence="2 3">
    <name type="scientific">Pseudomonas saudiphocaensis</name>
    <dbReference type="NCBI Taxonomy" id="1499686"/>
    <lineage>
        <taxon>Bacteria</taxon>
        <taxon>Pseudomonadati</taxon>
        <taxon>Pseudomonadota</taxon>
        <taxon>Gammaproteobacteria</taxon>
        <taxon>Pseudomonadales</taxon>
        <taxon>Pseudomonadaceae</taxon>
        <taxon>Pseudomonas</taxon>
    </lineage>
</organism>
<feature type="chain" id="PRO_5001741270" description="Lipid A deacylase LpxR family protein" evidence="1">
    <location>
        <begin position="26"/>
        <end position="328"/>
    </location>
</feature>
<dbReference type="OrthoDB" id="9776275at2"/>
<evidence type="ECO:0008006" key="4">
    <source>
        <dbReference type="Google" id="ProtNLM"/>
    </source>
</evidence>
<dbReference type="Proteomes" id="UP000053902">
    <property type="component" value="Unassembled WGS sequence"/>
</dbReference>
<accession>A0A078LS92</accession>
<dbReference type="RefSeq" id="WP_037023098.1">
    <property type="nucleotide sequence ID" value="NZ_CCSF01000001.1"/>
</dbReference>
<reference evidence="2 3" key="1">
    <citation type="submission" date="2014-07" db="EMBL/GenBank/DDBJ databases">
        <authorList>
            <person name="Urmite Genomes Urmite Genomes"/>
        </authorList>
    </citation>
    <scope>NUCLEOTIDE SEQUENCE [LARGE SCALE GENOMIC DNA]</scope>
    <source>
        <strain evidence="2 3">20_BN</strain>
    </source>
</reference>
<dbReference type="Gene3D" id="2.40.128.140">
    <property type="entry name" value="Outer membrane protein"/>
    <property type="match status" value="1"/>
</dbReference>
<dbReference type="AlphaFoldDB" id="A0A078LS92"/>
<dbReference type="STRING" id="1499686.BN1079_01293"/>
<dbReference type="InterPro" id="IPR018707">
    <property type="entry name" value="LpxR"/>
</dbReference>
<dbReference type="PROSITE" id="PS51257">
    <property type="entry name" value="PROKAR_LIPOPROTEIN"/>
    <property type="match status" value="1"/>
</dbReference>
<sequence length="328" mass="36411">MAIFPSRACISLAAVVACLPALSQADLYSLKIENDVIASGSDGHYTNGFELMRSFKPQADHWSVRFAEAMPGWRAQEVDNIAYRFGHQIYTPNEIEEPELIEDDRPYAGLLFAGVSMFADNQHQGWRETSGLHLDVGIVGPAAGGKKIQRWGHDATDSDEPKGWDNQLRNEPFVNLGYQKRWWLQHNLAGLDLEYGPSAGLALGNLYSYGSAGLGIRLGQGLSRSFSIPAVAPAQSGSMFFDQGGGFAWSLFANLEGRYMAHNMLLEGNTFKNSHSVDSREWVGDAKVGIALTWNEWQLAFASVWRTHEFQTQDEHDQFGSLTISAWF</sequence>
<dbReference type="EMBL" id="CCSF01000001">
    <property type="protein sequence ID" value="CDZ93984.1"/>
    <property type="molecule type" value="Genomic_DNA"/>
</dbReference>
<gene>
    <name evidence="2" type="ORF">BN1079_01293</name>
</gene>
<dbReference type="eggNOG" id="COG3528">
    <property type="taxonomic scope" value="Bacteria"/>
</dbReference>
<dbReference type="HOGENOM" id="CLU_055418_0_0_6"/>
<evidence type="ECO:0000313" key="2">
    <source>
        <dbReference type="EMBL" id="CDZ93984.1"/>
    </source>
</evidence>
<keyword evidence="3" id="KW-1185">Reference proteome</keyword>
<keyword evidence="1" id="KW-0732">Signal</keyword>